<keyword evidence="1" id="KW-1133">Transmembrane helix</keyword>
<feature type="transmembrane region" description="Helical" evidence="1">
    <location>
        <begin position="177"/>
        <end position="194"/>
    </location>
</feature>
<keyword evidence="1" id="KW-0472">Membrane</keyword>
<dbReference type="Proteomes" id="UP000271624">
    <property type="component" value="Unassembled WGS sequence"/>
</dbReference>
<organism evidence="2 3">
    <name type="scientific">Dulcicalothrix desertica PCC 7102</name>
    <dbReference type="NCBI Taxonomy" id="232991"/>
    <lineage>
        <taxon>Bacteria</taxon>
        <taxon>Bacillati</taxon>
        <taxon>Cyanobacteriota</taxon>
        <taxon>Cyanophyceae</taxon>
        <taxon>Nostocales</taxon>
        <taxon>Calotrichaceae</taxon>
        <taxon>Dulcicalothrix</taxon>
    </lineage>
</organism>
<keyword evidence="3" id="KW-1185">Reference proteome</keyword>
<comment type="caution">
    <text evidence="2">The sequence shown here is derived from an EMBL/GenBank/DDBJ whole genome shotgun (WGS) entry which is preliminary data.</text>
</comment>
<dbReference type="RefSeq" id="WP_127085282.1">
    <property type="nucleotide sequence ID" value="NZ_RSCL01000022.1"/>
</dbReference>
<feature type="transmembrane region" description="Helical" evidence="1">
    <location>
        <begin position="80"/>
        <end position="100"/>
    </location>
</feature>
<dbReference type="EMBL" id="RSCL01000022">
    <property type="protein sequence ID" value="RUT00750.1"/>
    <property type="molecule type" value="Genomic_DNA"/>
</dbReference>
<evidence type="ECO:0000313" key="3">
    <source>
        <dbReference type="Proteomes" id="UP000271624"/>
    </source>
</evidence>
<dbReference type="OrthoDB" id="573542at2"/>
<accession>A0A433V3U2</accession>
<gene>
    <name evidence="2" type="ORF">DSM106972_071590</name>
</gene>
<feature type="transmembrane region" description="Helical" evidence="1">
    <location>
        <begin position="106"/>
        <end position="123"/>
    </location>
</feature>
<proteinExistence type="predicted"/>
<evidence type="ECO:0000256" key="1">
    <source>
        <dbReference type="SAM" id="Phobius"/>
    </source>
</evidence>
<dbReference type="AlphaFoldDB" id="A0A433V3U2"/>
<evidence type="ECO:0000313" key="2">
    <source>
        <dbReference type="EMBL" id="RUT00750.1"/>
    </source>
</evidence>
<keyword evidence="1" id="KW-0812">Transmembrane</keyword>
<sequence>MRILIYTIFGIFSALTGWSISQIVLLNSPIATLNINPDFILLPIIAISITAAMIATEIFLSNPTRYKANKRILPRYGKGAIITGSIGGLIAATISSKLYQTNVPSVIVRVIAWGLIGLFIGLGEGISWKFRSVERGTRKAKRRVVKVSLFGLVAGLTAALYIEIIRQLLTLAGYEDPIGFLILGVLLGVWFSQVTSPTYQVALRAGQGFEAVDPIYIDKDKEQPCLNSTKVRFVSIDNFDYIEEGLSIQLPTKTTQPIIIGSSQQADILIPALPELAAAIEIHKHHAILKCLTHQSVQVQAKLLTEGKKITLRHNHILTLFHAHDEDKYYRFVFYDQFLDPEA</sequence>
<reference evidence="2" key="2">
    <citation type="journal article" date="2019" name="Genome Biol. Evol.">
        <title>Day and night: Metabolic profiles and evolutionary relationships of six axenic non-marine cyanobacteria.</title>
        <authorList>
            <person name="Will S.E."/>
            <person name="Henke P."/>
            <person name="Boedeker C."/>
            <person name="Huang S."/>
            <person name="Brinkmann H."/>
            <person name="Rohde M."/>
            <person name="Jarek M."/>
            <person name="Friedl T."/>
            <person name="Seufert S."/>
            <person name="Schumacher M."/>
            <person name="Overmann J."/>
            <person name="Neumann-Schaal M."/>
            <person name="Petersen J."/>
        </authorList>
    </citation>
    <scope>NUCLEOTIDE SEQUENCE [LARGE SCALE GENOMIC DNA]</scope>
    <source>
        <strain evidence="2">PCC 7102</strain>
    </source>
</reference>
<feature type="transmembrane region" description="Helical" evidence="1">
    <location>
        <begin position="39"/>
        <end position="60"/>
    </location>
</feature>
<reference evidence="2" key="1">
    <citation type="submission" date="2018-12" db="EMBL/GenBank/DDBJ databases">
        <authorList>
            <person name="Will S."/>
            <person name="Neumann-Schaal M."/>
            <person name="Henke P."/>
        </authorList>
    </citation>
    <scope>NUCLEOTIDE SEQUENCE</scope>
    <source>
        <strain evidence="2">PCC 7102</strain>
    </source>
</reference>
<feature type="transmembrane region" description="Helical" evidence="1">
    <location>
        <begin position="7"/>
        <end position="27"/>
    </location>
</feature>
<name>A0A433V3U2_9CYAN</name>
<feature type="transmembrane region" description="Helical" evidence="1">
    <location>
        <begin position="144"/>
        <end position="165"/>
    </location>
</feature>
<protein>
    <submittedName>
        <fullName evidence="2">Uncharacterized protein</fullName>
    </submittedName>
</protein>